<evidence type="ECO:0000256" key="6">
    <source>
        <dbReference type="SAM" id="MobiDB-lite"/>
    </source>
</evidence>
<dbReference type="eggNOG" id="KOG0656">
    <property type="taxonomic scope" value="Eukaryota"/>
</dbReference>
<keyword evidence="2" id="KW-0132">Cell division</keyword>
<evidence type="ECO:0000313" key="10">
    <source>
        <dbReference type="RefSeq" id="XP_010266361.1"/>
    </source>
</evidence>
<sequence>MTPSFDCSASSLLCAEDNNTFMCFEDIEDGAGDEFGDGWQQQNHRTNHQNQSFSAGEFWIGFPLQSEECLRMMVEREWQHLPRDDYLNRLRSGELDLGVRREAIDWIGKVHAYYSFGPLSAYLSINYLDRFLSVYELPRGKAWMMQLLAVACLSLAAKVEETEVPLSLDLQVGESKFVFEARTIQRMELLVLSTLKWRMQTVTPFSYIDYFLRKINHDQPPPSSSISRSIQMILSTIKGLDFLDFRPSEIAAAVAMSVLREAKTGDIEGALSCFIQHVKKERVLKCLELIRDMSLISGFEFDKVANNSVPSVPQSPIGVLDAACLSYKSDDLTVGSCANSSHTSPDTKRRKLNNPSSEVDLKS</sequence>
<dbReference type="GO" id="GO:0051301">
    <property type="term" value="P:cell division"/>
    <property type="evidence" value="ECO:0007669"/>
    <property type="project" value="UniProtKB-KW"/>
</dbReference>
<comment type="similarity">
    <text evidence="1">Belongs to the cyclin family. Cyclin D subfamily.</text>
</comment>
<proteinExistence type="inferred from homology"/>
<dbReference type="OrthoDB" id="5590282at2759"/>
<dbReference type="GO" id="GO:0016538">
    <property type="term" value="F:cyclin-dependent protein serine/threonine kinase regulator activity"/>
    <property type="evidence" value="ECO:0000318"/>
    <property type="project" value="GO_Central"/>
</dbReference>
<dbReference type="PANTHER" id="PTHR10177">
    <property type="entry name" value="CYCLINS"/>
    <property type="match status" value="1"/>
</dbReference>
<gene>
    <name evidence="10" type="primary">LOC104603896</name>
</gene>
<dbReference type="GO" id="GO:0000307">
    <property type="term" value="C:cyclin-dependent protein kinase holoenzyme complex"/>
    <property type="evidence" value="ECO:0000318"/>
    <property type="project" value="GO_Central"/>
</dbReference>
<evidence type="ECO:0000256" key="4">
    <source>
        <dbReference type="ARBA" id="ARBA00023306"/>
    </source>
</evidence>
<dbReference type="FunFam" id="1.10.472.10:FF:000040">
    <property type="entry name" value="D6-type cyclin"/>
    <property type="match status" value="1"/>
</dbReference>
<dbReference type="PROSITE" id="PS00292">
    <property type="entry name" value="CYCLINS"/>
    <property type="match status" value="1"/>
</dbReference>
<name>A0A1U8AGV8_NELNU</name>
<organism evidence="9 10">
    <name type="scientific">Nelumbo nucifera</name>
    <name type="common">Sacred lotus</name>
    <dbReference type="NCBI Taxonomy" id="4432"/>
    <lineage>
        <taxon>Eukaryota</taxon>
        <taxon>Viridiplantae</taxon>
        <taxon>Streptophyta</taxon>
        <taxon>Embryophyta</taxon>
        <taxon>Tracheophyta</taxon>
        <taxon>Spermatophyta</taxon>
        <taxon>Magnoliopsida</taxon>
        <taxon>Proteales</taxon>
        <taxon>Nelumbonaceae</taxon>
        <taxon>Nelumbo</taxon>
    </lineage>
</organism>
<dbReference type="CDD" id="cd20544">
    <property type="entry name" value="CYCLIN_AtCycD-like_rpt2"/>
    <property type="match status" value="1"/>
</dbReference>
<dbReference type="GO" id="GO:0000082">
    <property type="term" value="P:G1/S transition of mitotic cell cycle"/>
    <property type="evidence" value="ECO:0000318"/>
    <property type="project" value="GO_Central"/>
</dbReference>
<dbReference type="RefSeq" id="XP_010266361.1">
    <property type="nucleotide sequence ID" value="XM_010268059.2"/>
</dbReference>
<dbReference type="InterPro" id="IPR036915">
    <property type="entry name" value="Cyclin-like_sf"/>
</dbReference>
<evidence type="ECO:0000259" key="8">
    <source>
        <dbReference type="SMART" id="SM01332"/>
    </source>
</evidence>
<evidence type="ECO:0000259" key="7">
    <source>
        <dbReference type="SMART" id="SM00385"/>
    </source>
</evidence>
<dbReference type="SMART" id="SM00385">
    <property type="entry name" value="CYCLIN"/>
    <property type="match status" value="1"/>
</dbReference>
<evidence type="ECO:0000256" key="2">
    <source>
        <dbReference type="ARBA" id="ARBA00022618"/>
    </source>
</evidence>
<dbReference type="InterPro" id="IPR013763">
    <property type="entry name" value="Cyclin-like_dom"/>
</dbReference>
<dbReference type="AlphaFoldDB" id="A0A1U8AGV8"/>
<dbReference type="KEGG" id="nnu:104603896"/>
<dbReference type="FunFam" id="1.10.472.10:FF:000034">
    <property type="entry name" value="D2/4-type cyclin"/>
    <property type="match status" value="1"/>
</dbReference>
<feature type="domain" description="Cyclin C-terminal" evidence="8">
    <location>
        <begin position="202"/>
        <end position="328"/>
    </location>
</feature>
<dbReference type="Gene3D" id="1.10.472.10">
    <property type="entry name" value="Cyclin-like"/>
    <property type="match status" value="2"/>
</dbReference>
<dbReference type="InterPro" id="IPR039361">
    <property type="entry name" value="Cyclin"/>
</dbReference>
<keyword evidence="3 5" id="KW-0195">Cyclin</keyword>
<dbReference type="SMART" id="SM01332">
    <property type="entry name" value="Cyclin_C"/>
    <property type="match status" value="1"/>
</dbReference>
<dbReference type="CDD" id="cd20543">
    <property type="entry name" value="CYCLIN_AtCycD-like_rpt1"/>
    <property type="match status" value="1"/>
</dbReference>
<dbReference type="GO" id="GO:0005737">
    <property type="term" value="C:cytoplasm"/>
    <property type="evidence" value="ECO:0000318"/>
    <property type="project" value="GO_Central"/>
</dbReference>
<accession>A0A1U8AGV8</accession>
<evidence type="ECO:0000256" key="1">
    <source>
        <dbReference type="ARBA" id="ARBA00009065"/>
    </source>
</evidence>
<dbReference type="Pfam" id="PF02984">
    <property type="entry name" value="Cyclin_C"/>
    <property type="match status" value="1"/>
</dbReference>
<dbReference type="InterPro" id="IPR004367">
    <property type="entry name" value="Cyclin_C-dom"/>
</dbReference>
<evidence type="ECO:0000256" key="3">
    <source>
        <dbReference type="ARBA" id="ARBA00023127"/>
    </source>
</evidence>
<evidence type="ECO:0000313" key="9">
    <source>
        <dbReference type="Proteomes" id="UP000189703"/>
    </source>
</evidence>
<dbReference type="GO" id="GO:0005634">
    <property type="term" value="C:nucleus"/>
    <property type="evidence" value="ECO:0000318"/>
    <property type="project" value="GO_Central"/>
</dbReference>
<dbReference type="InParanoid" id="A0A1U8AGV8"/>
<dbReference type="Pfam" id="PF00134">
    <property type="entry name" value="Cyclin_N"/>
    <property type="match status" value="1"/>
</dbReference>
<dbReference type="Proteomes" id="UP000189703">
    <property type="component" value="Unplaced"/>
</dbReference>
<dbReference type="SUPFAM" id="SSF47954">
    <property type="entry name" value="Cyclin-like"/>
    <property type="match status" value="1"/>
</dbReference>
<feature type="domain" description="Cyclin-like" evidence="7">
    <location>
        <begin position="105"/>
        <end position="193"/>
    </location>
</feature>
<protein>
    <submittedName>
        <fullName evidence="10">Cyclin-D3-1-like</fullName>
    </submittedName>
</protein>
<dbReference type="InterPro" id="IPR006671">
    <property type="entry name" value="Cyclin_N"/>
</dbReference>
<dbReference type="InterPro" id="IPR048258">
    <property type="entry name" value="Cyclins_cyclin-box"/>
</dbReference>
<dbReference type="GeneID" id="104603896"/>
<reference evidence="10" key="1">
    <citation type="submission" date="2025-08" db="UniProtKB">
        <authorList>
            <consortium name="RefSeq"/>
        </authorList>
    </citation>
    <scope>IDENTIFICATION</scope>
</reference>
<dbReference type="STRING" id="4432.A0A1U8AGV8"/>
<evidence type="ECO:0000256" key="5">
    <source>
        <dbReference type="RuleBase" id="RU000383"/>
    </source>
</evidence>
<keyword evidence="4" id="KW-0131">Cell cycle</keyword>
<dbReference type="FunCoup" id="A0A1U8AGV8">
    <property type="interactions" value="893"/>
</dbReference>
<keyword evidence="9" id="KW-1185">Reference proteome</keyword>
<dbReference type="OMA" id="IENACTH"/>
<feature type="region of interest" description="Disordered" evidence="6">
    <location>
        <begin position="338"/>
        <end position="363"/>
    </location>
</feature>